<dbReference type="GO" id="GO:0043138">
    <property type="term" value="F:3'-5' DNA helicase activity"/>
    <property type="evidence" value="ECO:0007669"/>
    <property type="project" value="UniProtKB-EC"/>
</dbReference>
<dbReference type="Proteomes" id="UP000683360">
    <property type="component" value="Unassembled WGS sequence"/>
</dbReference>
<feature type="compositionally biased region" description="Polar residues" evidence="6">
    <location>
        <begin position="68"/>
        <end position="82"/>
    </location>
</feature>
<keyword evidence="9" id="KW-0548">Nucleotidyltransferase</keyword>
<evidence type="ECO:0000256" key="1">
    <source>
        <dbReference type="ARBA" id="ARBA00022741"/>
    </source>
</evidence>
<dbReference type="InterPro" id="IPR001650">
    <property type="entry name" value="Helicase_C-like"/>
</dbReference>
<keyword evidence="2" id="KW-0378">Hydrolase</keyword>
<feature type="domain" description="Helicase ATP-binding" evidence="7">
    <location>
        <begin position="300"/>
        <end position="486"/>
    </location>
</feature>
<dbReference type="Gene3D" id="1.10.3380.30">
    <property type="match status" value="1"/>
</dbReference>
<dbReference type="Gene3D" id="3.40.50.300">
    <property type="entry name" value="P-loop containing nucleotide triphosphate hydrolases"/>
    <property type="match status" value="2"/>
</dbReference>
<dbReference type="InterPro" id="IPR048960">
    <property type="entry name" value="POLQ-like_helical"/>
</dbReference>
<gene>
    <name evidence="9" type="ORF">MEDL_53291</name>
</gene>
<keyword evidence="4" id="KW-0067">ATP-binding</keyword>
<dbReference type="PANTHER" id="PTHR47961">
    <property type="entry name" value="DNA POLYMERASE THETA, PUTATIVE (AFU_ORTHOLOGUE AFUA_1G05260)-RELATED"/>
    <property type="match status" value="1"/>
</dbReference>
<organism evidence="9 10">
    <name type="scientific">Mytilus edulis</name>
    <name type="common">Blue mussel</name>
    <dbReference type="NCBI Taxonomy" id="6550"/>
    <lineage>
        <taxon>Eukaryota</taxon>
        <taxon>Metazoa</taxon>
        <taxon>Spiralia</taxon>
        <taxon>Lophotrochozoa</taxon>
        <taxon>Mollusca</taxon>
        <taxon>Bivalvia</taxon>
        <taxon>Autobranchia</taxon>
        <taxon>Pteriomorphia</taxon>
        <taxon>Mytilida</taxon>
        <taxon>Mytiloidea</taxon>
        <taxon>Mytilidae</taxon>
        <taxon>Mytilinae</taxon>
        <taxon>Mytilus</taxon>
    </lineage>
</organism>
<dbReference type="PANTHER" id="PTHR47961:SF6">
    <property type="entry name" value="DNA-DIRECTED DNA POLYMERASE"/>
    <property type="match status" value="1"/>
</dbReference>
<protein>
    <submittedName>
        <fullName evidence="9">POLQ</fullName>
        <ecNumber evidence="9">2.7.7.7</ecNumber>
    </submittedName>
</protein>
<dbReference type="PROSITE" id="PS51194">
    <property type="entry name" value="HELICASE_CTER"/>
    <property type="match status" value="1"/>
</dbReference>
<comment type="caution">
    <text evidence="9">The sequence shown here is derived from an EMBL/GenBank/DDBJ whole genome shotgun (WGS) entry which is preliminary data.</text>
</comment>
<dbReference type="CDD" id="cd18026">
    <property type="entry name" value="DEXHc_POLQ-like"/>
    <property type="match status" value="1"/>
</dbReference>
<dbReference type="GO" id="GO:0005524">
    <property type="term" value="F:ATP binding"/>
    <property type="evidence" value="ECO:0007669"/>
    <property type="project" value="UniProtKB-KW"/>
</dbReference>
<evidence type="ECO:0000313" key="9">
    <source>
        <dbReference type="EMBL" id="CAG2241134.1"/>
    </source>
</evidence>
<comment type="catalytic activity">
    <reaction evidence="5">
        <text>ATP + H2O = ADP + phosphate + H(+)</text>
        <dbReference type="Rhea" id="RHEA:13065"/>
        <dbReference type="ChEBI" id="CHEBI:15377"/>
        <dbReference type="ChEBI" id="CHEBI:15378"/>
        <dbReference type="ChEBI" id="CHEBI:30616"/>
        <dbReference type="ChEBI" id="CHEBI:43474"/>
        <dbReference type="ChEBI" id="CHEBI:456216"/>
        <dbReference type="EC" id="5.6.2.4"/>
    </reaction>
</comment>
<dbReference type="GO" id="GO:0016779">
    <property type="term" value="F:nucleotidyltransferase activity"/>
    <property type="evidence" value="ECO:0007669"/>
    <property type="project" value="UniProtKB-KW"/>
</dbReference>
<dbReference type="InterPro" id="IPR046931">
    <property type="entry name" value="HTH_61"/>
</dbReference>
<dbReference type="EC" id="2.7.7.7" evidence="9"/>
<reference evidence="9" key="1">
    <citation type="submission" date="2021-03" db="EMBL/GenBank/DDBJ databases">
        <authorList>
            <person name="Bekaert M."/>
        </authorList>
    </citation>
    <scope>NUCLEOTIDE SEQUENCE</scope>
</reference>
<feature type="region of interest" description="Disordered" evidence="6">
    <location>
        <begin position="224"/>
        <end position="250"/>
    </location>
</feature>
<keyword evidence="3" id="KW-0347">Helicase</keyword>
<dbReference type="OrthoDB" id="6157442at2759"/>
<dbReference type="AlphaFoldDB" id="A0A8S3UEW5"/>
<evidence type="ECO:0000313" key="10">
    <source>
        <dbReference type="Proteomes" id="UP000683360"/>
    </source>
</evidence>
<dbReference type="FunFam" id="3.40.50.300:FF:000885">
    <property type="entry name" value="DNA polymerase theta"/>
    <property type="match status" value="1"/>
</dbReference>
<keyword evidence="1" id="KW-0547">Nucleotide-binding</keyword>
<feature type="domain" description="Helicase C-terminal" evidence="8">
    <location>
        <begin position="526"/>
        <end position="736"/>
    </location>
</feature>
<dbReference type="PROSITE" id="PS51192">
    <property type="entry name" value="HELICASE_ATP_BIND_1"/>
    <property type="match status" value="1"/>
</dbReference>
<dbReference type="InterPro" id="IPR027417">
    <property type="entry name" value="P-loop_NTPase"/>
</dbReference>
<evidence type="ECO:0000256" key="2">
    <source>
        <dbReference type="ARBA" id="ARBA00022801"/>
    </source>
</evidence>
<dbReference type="Pfam" id="PF00270">
    <property type="entry name" value="DEAD"/>
    <property type="match status" value="1"/>
</dbReference>
<feature type="region of interest" description="Disordered" evidence="6">
    <location>
        <begin position="113"/>
        <end position="134"/>
    </location>
</feature>
<dbReference type="GO" id="GO:0016787">
    <property type="term" value="F:hydrolase activity"/>
    <property type="evidence" value="ECO:0007669"/>
    <property type="project" value="UniProtKB-KW"/>
</dbReference>
<accession>A0A8S3UEW5</accession>
<dbReference type="InterPro" id="IPR050474">
    <property type="entry name" value="Hel308_SKI2-like"/>
</dbReference>
<evidence type="ECO:0000256" key="4">
    <source>
        <dbReference type="ARBA" id="ARBA00022840"/>
    </source>
</evidence>
<dbReference type="Pfam" id="PF21099">
    <property type="entry name" value="POLQ_helical"/>
    <property type="match status" value="1"/>
</dbReference>
<evidence type="ECO:0000256" key="5">
    <source>
        <dbReference type="ARBA" id="ARBA00048988"/>
    </source>
</evidence>
<name>A0A8S3UEW5_MYTED</name>
<dbReference type="GO" id="GO:0003676">
    <property type="term" value="F:nucleic acid binding"/>
    <property type="evidence" value="ECO:0007669"/>
    <property type="project" value="InterPro"/>
</dbReference>
<dbReference type="Pfam" id="PF00271">
    <property type="entry name" value="Helicase_C"/>
    <property type="match status" value="1"/>
</dbReference>
<evidence type="ECO:0000259" key="7">
    <source>
        <dbReference type="PROSITE" id="PS51192"/>
    </source>
</evidence>
<dbReference type="Pfam" id="PF20470">
    <property type="entry name" value="HTH_61"/>
    <property type="match status" value="1"/>
</dbReference>
<feature type="region of interest" description="Disordered" evidence="6">
    <location>
        <begin position="68"/>
        <end position="87"/>
    </location>
</feature>
<dbReference type="CDD" id="cd18795">
    <property type="entry name" value="SF2_C_Ski2"/>
    <property type="match status" value="1"/>
</dbReference>
<evidence type="ECO:0000259" key="8">
    <source>
        <dbReference type="PROSITE" id="PS51194"/>
    </source>
</evidence>
<dbReference type="FunFam" id="3.40.50.300:FF:000753">
    <property type="entry name" value="Polymerase (DNA directed), theta"/>
    <property type="match status" value="1"/>
</dbReference>
<keyword evidence="10" id="KW-1185">Reference proteome</keyword>
<keyword evidence="9" id="KW-0808">Transferase</keyword>
<dbReference type="EMBL" id="CAJPWZ010002579">
    <property type="protein sequence ID" value="CAG2241134.1"/>
    <property type="molecule type" value="Genomic_DNA"/>
</dbReference>
<dbReference type="InterPro" id="IPR011545">
    <property type="entry name" value="DEAD/DEAH_box_helicase_dom"/>
</dbReference>
<dbReference type="SUPFAM" id="SSF52540">
    <property type="entry name" value="P-loop containing nucleoside triphosphate hydrolases"/>
    <property type="match status" value="1"/>
</dbReference>
<dbReference type="SMART" id="SM00490">
    <property type="entry name" value="HELICc"/>
    <property type="match status" value="1"/>
</dbReference>
<dbReference type="SMART" id="SM00487">
    <property type="entry name" value="DEXDc"/>
    <property type="match status" value="1"/>
</dbReference>
<evidence type="ECO:0000256" key="6">
    <source>
        <dbReference type="SAM" id="MobiDB-lite"/>
    </source>
</evidence>
<proteinExistence type="predicted"/>
<sequence>MRIISRDTGSDYQHEVNSKQRHDGIFLFVICTDLDVEMLDVMDQMEENFNVKKSNTPKSRKCQLQIQTAKSPANPTNKTSAFVTKKSSVHSTTKSSITRTSGTNLIKNASEKTTVNSGANSAKNSADTLKQQSAVGDSTRFLRSKPLTSAQIIPVMKSHPTTPSGTSTSIRNNDVFKSPLDYSTDGKLCNQKNDKENAVSKCKTSLLKPVTNSHQADINIDGGVARQQPTKDQNHQNNQKDRIEKNLKRKSDLHEKSSILNISGDKLSLSNWGLPETVLNQYHSKGITAMFEWQAECLCKGNTLAGGNLVYSAPTSAGKTMVAELLVLKRVMETKKKAIFILPFVSVAREKMFYLQQLYQDAGIRVSGFMGSYSPPGGLKSVDVAVCTIEKGNGLINRLLEHKELDKLGIIVVDELHLVGDSHRGYLLELMLTKICYVMRKEKEQLNIDNQSTDVLNGVQIVGMSATLPNLDLLARWLKAELYHTDYRPVPLTECVKIGTTLYDSSLVKIRDVDLTLTFKDDSDHVIPLCLETLKGGHSVLIFCPTKNWCEKLSESIAKEFYMILRNSKPQNGEKEELPLPLNGNSLMDVVEQLKRTPVGLDSTLGRTVPFGVAYHHAGLTFDERDIIEGSFRQGIIKVLIATSTLSSGVNLPARRVIVRSPTFHAGKIIDILTYKQMIGRAGRKGVDTEGESILICRPNERDKAVTLISSSLPPVQSCLVSREGQELSSSLKRAILEIVVSGVATVPADVALYTSCTMLSAAISADDNGNEDMIAACIKFLQENEFVCLQKVAVADGKEEERFCPTQLGSAVLASSLSPREGLVVFAELQKARQCFVLENELHIIYLVTPIYSMDFGSSLDWYQYYCLWESLSVGMKRVAELVGVQESFIARAIRGKDSDQN</sequence>
<feature type="compositionally biased region" description="Basic and acidic residues" evidence="6">
    <location>
        <begin position="232"/>
        <end position="250"/>
    </location>
</feature>
<dbReference type="InterPro" id="IPR014001">
    <property type="entry name" value="Helicase_ATP-bd"/>
</dbReference>
<evidence type="ECO:0000256" key="3">
    <source>
        <dbReference type="ARBA" id="ARBA00022806"/>
    </source>
</evidence>